<dbReference type="SUPFAM" id="SSF49562">
    <property type="entry name" value="C2 domain (Calcium/lipid-binding domain, CaLB)"/>
    <property type="match status" value="1"/>
</dbReference>
<dbReference type="PANTHER" id="PTHR31425:SF43">
    <property type="entry name" value="MULTIPLE C2 DOMAIN AND TRANSMEMBRANE REGION PROTEIN 14"/>
    <property type="match status" value="1"/>
</dbReference>
<feature type="domain" description="C2" evidence="1">
    <location>
        <begin position="17"/>
        <end position="124"/>
    </location>
</feature>
<dbReference type="AlphaFoldDB" id="A0A5N5G2S5"/>
<gene>
    <name evidence="2" type="ORF">D8674_010860</name>
</gene>
<comment type="caution">
    <text evidence="2">The sequence shown here is derived from an EMBL/GenBank/DDBJ whole genome shotgun (WGS) entry which is preliminary data.</text>
</comment>
<accession>A0A5N5G2S5</accession>
<dbReference type="Proteomes" id="UP000327157">
    <property type="component" value="Chromosome 14"/>
</dbReference>
<dbReference type="InterPro" id="IPR047259">
    <property type="entry name" value="QUIRKY-like"/>
</dbReference>
<reference evidence="2 3" key="1">
    <citation type="submission" date="2019-09" db="EMBL/GenBank/DDBJ databases">
        <authorList>
            <person name="Ou C."/>
        </authorList>
    </citation>
    <scope>NUCLEOTIDE SEQUENCE [LARGE SCALE GENOMIC DNA]</scope>
    <source>
        <strain evidence="2">S2</strain>
        <tissue evidence="2">Leaf</tissue>
    </source>
</reference>
<evidence type="ECO:0000313" key="3">
    <source>
        <dbReference type="Proteomes" id="UP000327157"/>
    </source>
</evidence>
<dbReference type="PROSITE" id="PS50004">
    <property type="entry name" value="C2"/>
    <property type="match status" value="1"/>
</dbReference>
<reference evidence="3" key="2">
    <citation type="submission" date="2019-10" db="EMBL/GenBank/DDBJ databases">
        <title>A de novo genome assembly of a pear dwarfing rootstock.</title>
        <authorList>
            <person name="Wang F."/>
            <person name="Wang J."/>
            <person name="Li S."/>
            <person name="Zhang Y."/>
            <person name="Fang M."/>
            <person name="Ma L."/>
            <person name="Zhao Y."/>
            <person name="Jiang S."/>
        </authorList>
    </citation>
    <scope>NUCLEOTIDE SEQUENCE [LARGE SCALE GENOMIC DNA]</scope>
</reference>
<dbReference type="Pfam" id="PF00168">
    <property type="entry name" value="C2"/>
    <property type="match status" value="1"/>
</dbReference>
<dbReference type="InterPro" id="IPR035892">
    <property type="entry name" value="C2_domain_sf"/>
</dbReference>
<reference evidence="2 3" key="3">
    <citation type="submission" date="2019-11" db="EMBL/GenBank/DDBJ databases">
        <title>A de novo genome assembly of a pear dwarfing rootstock.</title>
        <authorList>
            <person name="Wang F."/>
            <person name="Wang J."/>
            <person name="Li S."/>
            <person name="Zhang Y."/>
            <person name="Fang M."/>
            <person name="Ma L."/>
            <person name="Zhao Y."/>
            <person name="Jiang S."/>
        </authorList>
    </citation>
    <scope>NUCLEOTIDE SEQUENCE [LARGE SCALE GENOMIC DNA]</scope>
    <source>
        <strain evidence="2">S2</strain>
        <tissue evidence="2">Leaf</tissue>
    </source>
</reference>
<name>A0A5N5G2S5_9ROSA</name>
<evidence type="ECO:0000313" key="2">
    <source>
        <dbReference type="EMBL" id="KAB2607692.1"/>
    </source>
</evidence>
<sequence length="124" mass="13851">MLAVWIGTQADEEFREASGGLIPETRAKVYLSPKLWYLRLTVIQSQCLQLGSGSEAKPANAQNPELYVKVQLGPQLFKTSMTAIGSTSSSSSNSTWNEDLVFVVAKPFEPFLFFIVEDWIRIFS</sequence>
<evidence type="ECO:0000259" key="1">
    <source>
        <dbReference type="PROSITE" id="PS50004"/>
    </source>
</evidence>
<keyword evidence="3" id="KW-1185">Reference proteome</keyword>
<dbReference type="InterPro" id="IPR000008">
    <property type="entry name" value="C2_dom"/>
</dbReference>
<protein>
    <recommendedName>
        <fullName evidence="1">C2 domain-containing protein</fullName>
    </recommendedName>
</protein>
<dbReference type="OrthoDB" id="965431at2759"/>
<organism evidence="2 3">
    <name type="scientific">Pyrus ussuriensis x Pyrus communis</name>
    <dbReference type="NCBI Taxonomy" id="2448454"/>
    <lineage>
        <taxon>Eukaryota</taxon>
        <taxon>Viridiplantae</taxon>
        <taxon>Streptophyta</taxon>
        <taxon>Embryophyta</taxon>
        <taxon>Tracheophyta</taxon>
        <taxon>Spermatophyta</taxon>
        <taxon>Magnoliopsida</taxon>
        <taxon>eudicotyledons</taxon>
        <taxon>Gunneridae</taxon>
        <taxon>Pentapetalae</taxon>
        <taxon>rosids</taxon>
        <taxon>fabids</taxon>
        <taxon>Rosales</taxon>
        <taxon>Rosaceae</taxon>
        <taxon>Amygdaloideae</taxon>
        <taxon>Maleae</taxon>
        <taxon>Pyrus</taxon>
    </lineage>
</organism>
<dbReference type="Gene3D" id="2.60.40.150">
    <property type="entry name" value="C2 domain"/>
    <property type="match status" value="1"/>
</dbReference>
<dbReference type="EMBL" id="SMOL01000553">
    <property type="protein sequence ID" value="KAB2607692.1"/>
    <property type="molecule type" value="Genomic_DNA"/>
</dbReference>
<dbReference type="PANTHER" id="PTHR31425">
    <property type="entry name" value="PHOSPHORIBOSYLANTHRANILATE TRANSFERASE ISOFORM 1"/>
    <property type="match status" value="1"/>
</dbReference>
<proteinExistence type="predicted"/>